<evidence type="ECO:0000256" key="7">
    <source>
        <dbReference type="ARBA" id="ARBA00022771"/>
    </source>
</evidence>
<feature type="domain" description="CW-type" evidence="15">
    <location>
        <begin position="662"/>
        <end position="712"/>
    </location>
</feature>
<accession>A0ABY9BVC4</accession>
<keyword evidence="4" id="KW-0479">Metal-binding</keyword>
<evidence type="ECO:0000256" key="10">
    <source>
        <dbReference type="ARBA" id="ARBA00023054"/>
    </source>
</evidence>
<evidence type="ECO:0000256" key="12">
    <source>
        <dbReference type="ARBA" id="ARBA00023204"/>
    </source>
</evidence>
<comment type="subcellular location">
    <subcellularLocation>
        <location evidence="1">Nucleus</location>
    </subcellularLocation>
</comment>
<evidence type="ECO:0000313" key="17">
    <source>
        <dbReference type="Proteomes" id="UP001227230"/>
    </source>
</evidence>
<evidence type="ECO:0000256" key="9">
    <source>
        <dbReference type="ARBA" id="ARBA00022853"/>
    </source>
</evidence>
<dbReference type="PROSITE" id="PS51050">
    <property type="entry name" value="ZF_CW"/>
    <property type="match status" value="1"/>
</dbReference>
<dbReference type="PANTHER" id="PTHR23336">
    <property type="entry name" value="ZINC FINGER CW-TYPE COILED-COIL DOMAIN PROTEIN 3"/>
    <property type="match status" value="1"/>
</dbReference>
<evidence type="ECO:0000256" key="11">
    <source>
        <dbReference type="ARBA" id="ARBA00023158"/>
    </source>
</evidence>
<proteinExistence type="inferred from homology"/>
<sequence length="781" mass="88402">MDDSLLTLGEPPRKDGSAHYIMLTKDQKSICRTQCLNPPFQMPPFWNISTIVREKTIHFLNELPHCFLRPAPQNSRDQREWRIFLGFLQKNMMVAVAKFQLYELYILPPTEGSNFSHAVVAYRLVKVHKVDDSKTNGISDETMIQPVQLLSPEASSHTNQTRRCMQPSTTSTNACINSRPVSPFGETVVPSCFTAKEFADRSDAYKTGRCSANSVDRCPHNKFTQDTGDYNTLDFETQAYTRSQLNAVKQDGHSEKNYVRADPSYLKTLGQAHSGWIFGAIAELVDNSRDAKATKLGISIEMIYSKKAGEDIPMLSVKDDGQGMTHKEIVRMVSFGHKQPDTDDPDHIGRFGIGFKTGAMRLGRDAFVLTQTSSSRSIAFLSQSLNEGKDNLEIPIVSYYRQGQFMELDESIQSEAFAKYNLKAIREFSPFNKYSIGMKAGLFCEKGTGTQIYIWNLDKWGSDYCLEWHNGMSSGSSFYQGDIFIRSRRVKSRPGQISQKVPLDYSLRSYLEVIFLNPRMKIFIQGSLVKSRPLAKSLNNTVIENGIVMGKPVQLTLGRCQLEWEQANCGIFLYWHGRLIEGYKRVGGMIHNADMGRGVIGVIDVTDIMNDGNGHVWVHSNKQGFQDCEPYARLEEWLGSKADEFWDTNFDTLQLKKGNNLYKPDHEWVQCDKCRKWRVLSSGFRANDLPQEWFCYMEPFNGLCEIPEQKVARGVITVSAKRSGCDPSQKPVQCDNVQILHSTSSLESISGDDSSQTPEDVTTVLKRLRRGPSRSCKKVKR</sequence>
<organism evidence="16 17">
    <name type="scientific">Vitis vinifera</name>
    <name type="common">Grape</name>
    <dbReference type="NCBI Taxonomy" id="29760"/>
    <lineage>
        <taxon>Eukaryota</taxon>
        <taxon>Viridiplantae</taxon>
        <taxon>Streptophyta</taxon>
        <taxon>Embryophyta</taxon>
        <taxon>Tracheophyta</taxon>
        <taxon>Spermatophyta</taxon>
        <taxon>Magnoliopsida</taxon>
        <taxon>eudicotyledons</taxon>
        <taxon>Gunneridae</taxon>
        <taxon>Pentapetalae</taxon>
        <taxon>rosids</taxon>
        <taxon>Vitales</taxon>
        <taxon>Vitaceae</taxon>
        <taxon>Viteae</taxon>
        <taxon>Vitis</taxon>
    </lineage>
</organism>
<reference evidence="16 17" key="1">
    <citation type="journal article" date="2023" name="Hortic Res">
        <title>The complete reference genome for grapevine (Vitis vinifera L.) genetics and breeding.</title>
        <authorList>
            <person name="Shi X."/>
            <person name="Cao S."/>
            <person name="Wang X."/>
            <person name="Huang S."/>
            <person name="Wang Y."/>
            <person name="Liu Z."/>
            <person name="Liu W."/>
            <person name="Leng X."/>
            <person name="Peng Y."/>
            <person name="Wang N."/>
            <person name="Wang Y."/>
            <person name="Ma Z."/>
            <person name="Xu X."/>
            <person name="Zhang F."/>
            <person name="Xue H."/>
            <person name="Zhong H."/>
            <person name="Wang Y."/>
            <person name="Zhang K."/>
            <person name="Velt A."/>
            <person name="Avia K."/>
            <person name="Holtgrawe D."/>
            <person name="Grimplet J."/>
            <person name="Matus J.T."/>
            <person name="Ware D."/>
            <person name="Wu X."/>
            <person name="Wang H."/>
            <person name="Liu C."/>
            <person name="Fang Y."/>
            <person name="Rustenholz C."/>
            <person name="Cheng Z."/>
            <person name="Xiao H."/>
            <person name="Zhou Y."/>
        </authorList>
    </citation>
    <scope>NUCLEOTIDE SEQUENCE [LARGE SCALE GENOMIC DNA]</scope>
    <source>
        <strain evidence="17">cv. Pinot noir / PN40024</strain>
        <tissue evidence="16">Leaf</tissue>
    </source>
</reference>
<dbReference type="PANTHER" id="PTHR23336:SF11">
    <property type="entry name" value="OS06G0622000 PROTEIN"/>
    <property type="match status" value="1"/>
</dbReference>
<dbReference type="Proteomes" id="UP001227230">
    <property type="component" value="Chromosome 4"/>
</dbReference>
<dbReference type="InterPro" id="IPR045261">
    <property type="entry name" value="MORC_ATPase"/>
</dbReference>
<evidence type="ECO:0000256" key="5">
    <source>
        <dbReference type="ARBA" id="ARBA00022759"/>
    </source>
</evidence>
<dbReference type="InterPro" id="IPR036890">
    <property type="entry name" value="HATPase_C_sf"/>
</dbReference>
<keyword evidence="5" id="KW-0378">Hydrolase</keyword>
<dbReference type="Gene3D" id="3.30.40.100">
    <property type="match status" value="1"/>
</dbReference>
<keyword evidence="9" id="KW-0156">Chromatin regulator</keyword>
<evidence type="ECO:0000256" key="13">
    <source>
        <dbReference type="ARBA" id="ARBA00023242"/>
    </source>
</evidence>
<protein>
    <recommendedName>
        <fullName evidence="15">CW-type domain-containing protein</fullName>
    </recommendedName>
</protein>
<keyword evidence="13" id="KW-0539">Nucleus</keyword>
<feature type="compositionally biased region" description="Basic residues" evidence="14">
    <location>
        <begin position="766"/>
        <end position="781"/>
    </location>
</feature>
<feature type="region of interest" description="Disordered" evidence="14">
    <location>
        <begin position="746"/>
        <end position="781"/>
    </location>
</feature>
<keyword evidence="10" id="KW-0175">Coiled coil</keyword>
<evidence type="ECO:0000256" key="14">
    <source>
        <dbReference type="SAM" id="MobiDB-lite"/>
    </source>
</evidence>
<dbReference type="InterPro" id="IPR011124">
    <property type="entry name" value="Znf_CW"/>
</dbReference>
<evidence type="ECO:0000256" key="1">
    <source>
        <dbReference type="ARBA" id="ARBA00004123"/>
    </source>
</evidence>
<evidence type="ECO:0000256" key="6">
    <source>
        <dbReference type="ARBA" id="ARBA00022763"/>
    </source>
</evidence>
<evidence type="ECO:0000256" key="3">
    <source>
        <dbReference type="ARBA" id="ARBA00022722"/>
    </source>
</evidence>
<dbReference type="SUPFAM" id="SSF55874">
    <property type="entry name" value="ATPase domain of HSP90 chaperone/DNA topoisomerase II/histidine kinase"/>
    <property type="match status" value="1"/>
</dbReference>
<name>A0ABY9BVC4_VITVI</name>
<evidence type="ECO:0000256" key="8">
    <source>
        <dbReference type="ARBA" id="ARBA00022833"/>
    </source>
</evidence>
<dbReference type="Pfam" id="PF17942">
    <property type="entry name" value="Morc6_S5"/>
    <property type="match status" value="1"/>
</dbReference>
<dbReference type="Pfam" id="PF07496">
    <property type="entry name" value="zf-CW"/>
    <property type="match status" value="1"/>
</dbReference>
<evidence type="ECO:0000259" key="15">
    <source>
        <dbReference type="PROSITE" id="PS51050"/>
    </source>
</evidence>
<keyword evidence="12" id="KW-0234">DNA repair</keyword>
<comment type="similarity">
    <text evidence="2">Belongs to the MORC ATPase protein family.</text>
</comment>
<gene>
    <name evidence="16" type="ORF">VitviT2T_005975</name>
</gene>
<keyword evidence="7" id="KW-0863">Zinc-finger</keyword>
<dbReference type="InterPro" id="IPR041006">
    <property type="entry name" value="Morc_S5"/>
</dbReference>
<feature type="compositionally biased region" description="Low complexity" evidence="14">
    <location>
        <begin position="746"/>
        <end position="755"/>
    </location>
</feature>
<evidence type="ECO:0000256" key="2">
    <source>
        <dbReference type="ARBA" id="ARBA00007845"/>
    </source>
</evidence>
<dbReference type="Gene3D" id="3.30.565.10">
    <property type="entry name" value="Histidine kinase-like ATPase, C-terminal domain"/>
    <property type="match status" value="1"/>
</dbReference>
<evidence type="ECO:0000256" key="4">
    <source>
        <dbReference type="ARBA" id="ARBA00022723"/>
    </source>
</evidence>
<keyword evidence="17" id="KW-1185">Reference proteome</keyword>
<keyword evidence="8" id="KW-0862">Zinc</keyword>
<keyword evidence="5" id="KW-0255">Endonuclease</keyword>
<keyword evidence="6" id="KW-0227">DNA damage</keyword>
<keyword evidence="11" id="KW-0943">RNA-mediated gene silencing</keyword>
<keyword evidence="3" id="KW-0540">Nuclease</keyword>
<dbReference type="EMBL" id="CP126651">
    <property type="protein sequence ID" value="WJZ86528.1"/>
    <property type="molecule type" value="Genomic_DNA"/>
</dbReference>
<evidence type="ECO:0000313" key="16">
    <source>
        <dbReference type="EMBL" id="WJZ86528.1"/>
    </source>
</evidence>
<dbReference type="Pfam" id="PF13589">
    <property type="entry name" value="HATPase_c_3"/>
    <property type="match status" value="1"/>
</dbReference>